<reference evidence="5" key="1">
    <citation type="submission" date="2020-05" db="EMBL/GenBank/DDBJ databases">
        <title>Phylogenomic resolution of chytrid fungi.</title>
        <authorList>
            <person name="Stajich J.E."/>
            <person name="Amses K."/>
            <person name="Simmons R."/>
            <person name="Seto K."/>
            <person name="Myers J."/>
            <person name="Bonds A."/>
            <person name="Quandt C.A."/>
            <person name="Barry K."/>
            <person name="Liu P."/>
            <person name="Grigoriev I."/>
            <person name="Longcore J.E."/>
            <person name="James T.Y."/>
        </authorList>
    </citation>
    <scope>NUCLEOTIDE SEQUENCE</scope>
    <source>
        <strain evidence="5">JEL0379</strain>
    </source>
</reference>
<dbReference type="Proteomes" id="UP001212152">
    <property type="component" value="Unassembled WGS sequence"/>
</dbReference>
<gene>
    <name evidence="5" type="primary">EAF1</name>
    <name evidence="5" type="ORF">HDU87_007919</name>
</gene>
<dbReference type="SMART" id="SM00573">
    <property type="entry name" value="HSA"/>
    <property type="match status" value="1"/>
</dbReference>
<feature type="compositionally biased region" description="Low complexity" evidence="3">
    <location>
        <begin position="1059"/>
        <end position="1082"/>
    </location>
</feature>
<feature type="region of interest" description="Disordered" evidence="3">
    <location>
        <begin position="496"/>
        <end position="526"/>
    </location>
</feature>
<keyword evidence="2" id="KW-0539">Nucleus</keyword>
<proteinExistence type="predicted"/>
<dbReference type="PROSITE" id="PS51204">
    <property type="entry name" value="HSA"/>
    <property type="match status" value="1"/>
</dbReference>
<dbReference type="EMBL" id="JADGJQ010000079">
    <property type="protein sequence ID" value="KAJ3172324.1"/>
    <property type="molecule type" value="Genomic_DNA"/>
</dbReference>
<feature type="compositionally biased region" description="Low complexity" evidence="3">
    <location>
        <begin position="1021"/>
        <end position="1049"/>
    </location>
</feature>
<keyword evidence="6" id="KW-1185">Reference proteome</keyword>
<evidence type="ECO:0000313" key="5">
    <source>
        <dbReference type="EMBL" id="KAJ3172324.1"/>
    </source>
</evidence>
<feature type="compositionally biased region" description="Low complexity" evidence="3">
    <location>
        <begin position="842"/>
        <end position="852"/>
    </location>
</feature>
<comment type="caution">
    <text evidence="5">The sequence shown here is derived from an EMBL/GenBank/DDBJ whole genome shotgun (WGS) entry which is preliminary data.</text>
</comment>
<organism evidence="5 6">
    <name type="scientific">Geranomyces variabilis</name>
    <dbReference type="NCBI Taxonomy" id="109894"/>
    <lineage>
        <taxon>Eukaryota</taxon>
        <taxon>Fungi</taxon>
        <taxon>Fungi incertae sedis</taxon>
        <taxon>Chytridiomycota</taxon>
        <taxon>Chytridiomycota incertae sedis</taxon>
        <taxon>Chytridiomycetes</taxon>
        <taxon>Spizellomycetales</taxon>
        <taxon>Powellomycetaceae</taxon>
        <taxon>Geranomyces</taxon>
    </lineage>
</organism>
<evidence type="ECO:0000256" key="3">
    <source>
        <dbReference type="SAM" id="MobiDB-lite"/>
    </source>
</evidence>
<feature type="compositionally biased region" description="Low complexity" evidence="3">
    <location>
        <begin position="615"/>
        <end position="627"/>
    </location>
</feature>
<feature type="region of interest" description="Disordered" evidence="3">
    <location>
        <begin position="380"/>
        <end position="404"/>
    </location>
</feature>
<dbReference type="GO" id="GO:0005634">
    <property type="term" value="C:nucleus"/>
    <property type="evidence" value="ECO:0007669"/>
    <property type="project" value="UniProtKB-SubCell"/>
</dbReference>
<feature type="compositionally biased region" description="Polar residues" evidence="3">
    <location>
        <begin position="830"/>
        <end position="841"/>
    </location>
</feature>
<dbReference type="GO" id="GO:0003682">
    <property type="term" value="F:chromatin binding"/>
    <property type="evidence" value="ECO:0007669"/>
    <property type="project" value="TreeGrafter"/>
</dbReference>
<feature type="compositionally biased region" description="Low complexity" evidence="3">
    <location>
        <begin position="921"/>
        <end position="959"/>
    </location>
</feature>
<feature type="compositionally biased region" description="Polar residues" evidence="3">
    <location>
        <begin position="393"/>
        <end position="404"/>
    </location>
</feature>
<name>A0AAD5XMD4_9FUNG</name>
<feature type="region of interest" description="Disordered" evidence="3">
    <location>
        <begin position="603"/>
        <end position="664"/>
    </location>
</feature>
<evidence type="ECO:0000313" key="6">
    <source>
        <dbReference type="Proteomes" id="UP001212152"/>
    </source>
</evidence>
<dbReference type="AlphaFoldDB" id="A0AAD5XMD4"/>
<protein>
    <submittedName>
        <fullName evidence="5">Chromatin modification- protein VID21</fullName>
    </submittedName>
</protein>
<dbReference type="GO" id="GO:0006281">
    <property type="term" value="P:DNA repair"/>
    <property type="evidence" value="ECO:0007669"/>
    <property type="project" value="TreeGrafter"/>
</dbReference>
<dbReference type="Pfam" id="PF07529">
    <property type="entry name" value="HSA"/>
    <property type="match status" value="1"/>
</dbReference>
<evidence type="ECO:0000256" key="2">
    <source>
        <dbReference type="ARBA" id="ARBA00023242"/>
    </source>
</evidence>
<feature type="region of interest" description="Disordered" evidence="3">
    <location>
        <begin position="123"/>
        <end position="243"/>
    </location>
</feature>
<dbReference type="InterPro" id="IPR014012">
    <property type="entry name" value="HSA_dom"/>
</dbReference>
<dbReference type="GO" id="GO:0035267">
    <property type="term" value="C:NuA4 histone acetyltransferase complex"/>
    <property type="evidence" value="ECO:0007669"/>
    <property type="project" value="TreeGrafter"/>
</dbReference>
<sequence>MSSNEPATAPEEDSHSTDIDIDFLRSRAESERDRRATELSVRHDNLLKELFQRDSNLGKPEHLLIEWEGGTDEAGFEEFRATYRQSRFVMRFGLEIMVRGSTQQRRLLRYPLIIAKIATGSQYAGDDADGRADPNNTSAHPHKRRPLPPPERMVTRGISAKKLAFSPETPTGPFAPSPSAAQSTGAAGFASTPVTRRRSSTAPKPSPAMLARPVPGSAVNSRSIRQKGRDTKPDPRRRQVPKNPVVAVPEADSELGGYRWYEWQLRVQNNPIGALLPTANKTLTTKDWQAARNEAQQMALLSRVEQLKEKRLWSFRQLKPFVPPCRSKTNWDSLLDEMKWLRVDFRQERRWKLATAYIVAHWVAEWHASDDKASLCVSRSAQPMQVEHPPQVPTENQDPQTNTEETVDLTVDPALSKPAEVCIDDQPSTFMDVTACLYVVDDGSANHVLDIPTYVPPRPDEVFLDENQHKRVVPVSRLLSERRVIDEATRWEGVDENTREPVTPTIQPSDPDAGSHNPLFSHSSKDMARNIPQPQEKEIFFYTRPSLEWSTSEEADLLYLAVTHHYNWTMVRDMLYSRGLGPVRWRRTEWECYRQYEKVAGTRVVHQAPPDPQKGSGPAAGRASASAEPDPRIAQHFVTMDSIRKLSRNKERYKPPGADRKPPTKVVLTTHDTHYQAQTQAGIDPIGPPLTPADLAHMKRARALHAQEQGRQIYGAHQRGGLLIGRPPPTGLPMPLPYNQFRGLAVRPPSLPLQPPGPALPPGSIPMLTPQQQMHPAIRPPATPLMPGQVPQSPSMARMNGAATPMMHEQYLRAAMIARQQMVQQQQQQASTGSTLQQMNDSPGQSSPSPGSIAMQVNNSVASMNARLQMVRQFTQQQQQLQLQPGQPQHTTQQLQQLQALQQQGQRIQLQQMQAQQLAQQVPGLPTQQQQPQLSALPSPRPQQTPLQHRPQPQSSPQRAPVGTIQLSTVGQIQQNLENIAAAQQRAQAFSDAPHTAAAFVALQNAQQVAKMGQMTPEMIQQQRQVQQTKQQARPGSAASSPPVSMASTPRPPVMSTMPPSGSQQPPSQQQQGQQQPGTDPS</sequence>
<feature type="region of interest" description="Disordered" evidence="3">
    <location>
        <begin position="921"/>
        <end position="961"/>
    </location>
</feature>
<feature type="region of interest" description="Disordered" evidence="3">
    <location>
        <begin position="1"/>
        <end position="20"/>
    </location>
</feature>
<comment type="subcellular location">
    <subcellularLocation>
        <location evidence="1">Nucleus</location>
    </subcellularLocation>
</comment>
<feature type="compositionally biased region" description="Basic and acidic residues" evidence="3">
    <location>
        <begin position="227"/>
        <end position="237"/>
    </location>
</feature>
<accession>A0AAD5XMD4</accession>
<feature type="region of interest" description="Disordered" evidence="3">
    <location>
        <begin position="1014"/>
        <end position="1082"/>
    </location>
</feature>
<feature type="region of interest" description="Disordered" evidence="3">
    <location>
        <begin position="822"/>
        <end position="854"/>
    </location>
</feature>
<dbReference type="PANTHER" id="PTHR46459">
    <property type="entry name" value="E1A-BINDING PROTEIN P400-RELATED"/>
    <property type="match status" value="1"/>
</dbReference>
<dbReference type="PANTHER" id="PTHR46459:SF1">
    <property type="entry name" value="E1A-BINDING PROTEIN P400"/>
    <property type="match status" value="1"/>
</dbReference>
<evidence type="ECO:0000259" key="4">
    <source>
        <dbReference type="PROSITE" id="PS51204"/>
    </source>
</evidence>
<feature type="compositionally biased region" description="Basic and acidic residues" evidence="3">
    <location>
        <begin position="642"/>
        <end position="662"/>
    </location>
</feature>
<evidence type="ECO:0000256" key="1">
    <source>
        <dbReference type="ARBA" id="ARBA00004123"/>
    </source>
</evidence>
<feature type="domain" description="HSA" evidence="4">
    <location>
        <begin position="318"/>
        <end position="394"/>
    </location>
</feature>